<feature type="signal peptide" evidence="1">
    <location>
        <begin position="1"/>
        <end position="21"/>
    </location>
</feature>
<keyword evidence="3" id="KW-1185">Reference proteome</keyword>
<feature type="chain" id="PRO_5021840581" description="Secreted protein" evidence="1">
    <location>
        <begin position="22"/>
        <end position="143"/>
    </location>
</feature>
<evidence type="ECO:0000313" key="2">
    <source>
        <dbReference type="EMBL" id="QDS68905.1"/>
    </source>
</evidence>
<gene>
    <name evidence="2" type="ORF">FKW77_008034</name>
</gene>
<evidence type="ECO:0000313" key="3">
    <source>
        <dbReference type="Proteomes" id="UP000316270"/>
    </source>
</evidence>
<keyword evidence="1" id="KW-0732">Signal</keyword>
<evidence type="ECO:0008006" key="4">
    <source>
        <dbReference type="Google" id="ProtNLM"/>
    </source>
</evidence>
<protein>
    <recommendedName>
        <fullName evidence="4">Secreted protein</fullName>
    </recommendedName>
</protein>
<dbReference type="EMBL" id="CP042186">
    <property type="protein sequence ID" value="QDS68905.1"/>
    <property type="molecule type" value="Genomic_DNA"/>
</dbReference>
<accession>A0A517KZV5</accession>
<evidence type="ECO:0000256" key="1">
    <source>
        <dbReference type="SAM" id="SignalP"/>
    </source>
</evidence>
<name>A0A517KZV5_9PEZI</name>
<dbReference type="AlphaFoldDB" id="A0A517KZV5"/>
<proteinExistence type="predicted"/>
<dbReference type="Proteomes" id="UP000316270">
    <property type="component" value="Chromosome 2"/>
</dbReference>
<organism evidence="2 3">
    <name type="scientific">Venturia effusa</name>
    <dbReference type="NCBI Taxonomy" id="50376"/>
    <lineage>
        <taxon>Eukaryota</taxon>
        <taxon>Fungi</taxon>
        <taxon>Dikarya</taxon>
        <taxon>Ascomycota</taxon>
        <taxon>Pezizomycotina</taxon>
        <taxon>Dothideomycetes</taxon>
        <taxon>Pleosporomycetidae</taxon>
        <taxon>Venturiales</taxon>
        <taxon>Venturiaceae</taxon>
        <taxon>Venturia</taxon>
    </lineage>
</organism>
<sequence length="143" mass="15744">MHFAFHLLAALLAVAPDPASANGCEQYTTFYVAKKCEQNSCYGATPDQGAFDDNKQAFITWANQHTKACSGFCDSIYTSDKKFQGSFTMKCGVARLLKGSPNPPDATRNLTRHEDNRCGDVNCTPSHKAKQNCNFNIYGCEKN</sequence>
<reference evidence="2 3" key="1">
    <citation type="submission" date="2019-07" db="EMBL/GenBank/DDBJ databases">
        <title>Finished genome of Venturia effusa.</title>
        <authorList>
            <person name="Young C.A."/>
            <person name="Cox M.P."/>
            <person name="Ganley A.R.D."/>
            <person name="David W.J."/>
        </authorList>
    </citation>
    <scope>NUCLEOTIDE SEQUENCE [LARGE SCALE GENOMIC DNA]</scope>
    <source>
        <strain evidence="3">albino</strain>
    </source>
</reference>